<name>A0A0T6LYA1_WENVI</name>
<accession>A0A0T6LYA1</accession>
<feature type="transmembrane region" description="Helical" evidence="2">
    <location>
        <begin position="244"/>
        <end position="262"/>
    </location>
</feature>
<organism evidence="3 4">
    <name type="scientific">Wenjunlia vitaminophila</name>
    <name type="common">Streptomyces vitaminophilus</name>
    <dbReference type="NCBI Taxonomy" id="76728"/>
    <lineage>
        <taxon>Bacteria</taxon>
        <taxon>Bacillati</taxon>
        <taxon>Actinomycetota</taxon>
        <taxon>Actinomycetes</taxon>
        <taxon>Kitasatosporales</taxon>
        <taxon>Streptomycetaceae</taxon>
        <taxon>Wenjunlia</taxon>
    </lineage>
</organism>
<dbReference type="STRING" id="76728.AQ490_02540"/>
<feature type="transmembrane region" description="Helical" evidence="2">
    <location>
        <begin position="154"/>
        <end position="171"/>
    </location>
</feature>
<feature type="region of interest" description="Disordered" evidence="1">
    <location>
        <begin position="1"/>
        <end position="72"/>
    </location>
</feature>
<evidence type="ECO:0000256" key="1">
    <source>
        <dbReference type="SAM" id="MobiDB-lite"/>
    </source>
</evidence>
<dbReference type="Proteomes" id="UP000050867">
    <property type="component" value="Unassembled WGS sequence"/>
</dbReference>
<evidence type="ECO:0000313" key="4">
    <source>
        <dbReference type="Proteomes" id="UP000050867"/>
    </source>
</evidence>
<feature type="compositionally biased region" description="Low complexity" evidence="1">
    <location>
        <begin position="41"/>
        <end position="56"/>
    </location>
</feature>
<evidence type="ECO:0000313" key="3">
    <source>
        <dbReference type="EMBL" id="KRV51099.1"/>
    </source>
</evidence>
<feature type="transmembrane region" description="Helical" evidence="2">
    <location>
        <begin position="183"/>
        <end position="206"/>
    </location>
</feature>
<feature type="compositionally biased region" description="Pro residues" evidence="1">
    <location>
        <begin position="57"/>
        <end position="66"/>
    </location>
</feature>
<feature type="transmembrane region" description="Helical" evidence="2">
    <location>
        <begin position="102"/>
        <end position="119"/>
    </location>
</feature>
<comment type="caution">
    <text evidence="3">The sequence shown here is derived from an EMBL/GenBank/DDBJ whole genome shotgun (WGS) entry which is preliminary data.</text>
</comment>
<sequence length="326" mass="31709">MPKVAAPQAAAVRPSGGAPGRHRLPGAPDAGATSHRQAADSPLVTAPPAATTATVSPPSPSAPPGAPARTGSPIIEPGIQPALITAGLCLLLGLTAGLSRPGLAVAAVLLQAVTAAGVFRLNGMWPARQGIALAFAGGLTADVVMLALDGEHAPAVAIGTLGVWFLLVLVLQLRHRGGPDERLYALTVTMTSATATVLASGLVAAWSVGAQGSEGEEWATGAPVLIGVAAVGAAVLVRALPLPLAASVAASLAAATGAGAIAGGYVDVGAGGGALTALPVGCAALIGHRLASYDFPSRFVHFTAGVSLPLAVAAPVVYVMGRVVAG</sequence>
<keyword evidence="2" id="KW-0472">Membrane</keyword>
<feature type="transmembrane region" description="Helical" evidence="2">
    <location>
        <begin position="218"/>
        <end position="237"/>
    </location>
</feature>
<gene>
    <name evidence="3" type="ORF">AQ490_02540</name>
</gene>
<proteinExistence type="predicted"/>
<dbReference type="EMBL" id="LLZU01000002">
    <property type="protein sequence ID" value="KRV51099.1"/>
    <property type="molecule type" value="Genomic_DNA"/>
</dbReference>
<feature type="transmembrane region" description="Helical" evidence="2">
    <location>
        <begin position="131"/>
        <end position="148"/>
    </location>
</feature>
<protein>
    <submittedName>
        <fullName evidence="3">Uncharacterized protein</fullName>
    </submittedName>
</protein>
<keyword evidence="2" id="KW-0812">Transmembrane</keyword>
<keyword evidence="4" id="KW-1185">Reference proteome</keyword>
<feature type="transmembrane region" description="Helical" evidence="2">
    <location>
        <begin position="299"/>
        <end position="320"/>
    </location>
</feature>
<dbReference type="eggNOG" id="ENOG5033RA4">
    <property type="taxonomic scope" value="Bacteria"/>
</dbReference>
<dbReference type="AlphaFoldDB" id="A0A0T6LYA1"/>
<reference evidence="3 4" key="1">
    <citation type="submission" date="2015-10" db="EMBL/GenBank/DDBJ databases">
        <title>Draft genome sequence of pyrrolomycin-producing Streptomyces vitaminophilus.</title>
        <authorList>
            <person name="Graham D.E."/>
            <person name="Mahan K.M."/>
            <person name="Klingeman D.M."/>
            <person name="Hettich R.L."/>
            <person name="Parry R.J."/>
        </authorList>
    </citation>
    <scope>NUCLEOTIDE SEQUENCE [LARGE SCALE GENOMIC DNA]</scope>
    <source>
        <strain evidence="3 4">ATCC 31673</strain>
    </source>
</reference>
<feature type="transmembrane region" description="Helical" evidence="2">
    <location>
        <begin position="268"/>
        <end position="287"/>
    </location>
</feature>
<keyword evidence="2" id="KW-1133">Transmembrane helix</keyword>
<evidence type="ECO:0000256" key="2">
    <source>
        <dbReference type="SAM" id="Phobius"/>
    </source>
</evidence>